<evidence type="ECO:0000313" key="2">
    <source>
        <dbReference type="Proteomes" id="UP000503017"/>
    </source>
</evidence>
<dbReference type="InterPro" id="IPR015943">
    <property type="entry name" value="WD40/YVTN_repeat-like_dom_sf"/>
</dbReference>
<gene>
    <name evidence="1" type="ORF">EB235_10335</name>
</gene>
<name>A0A6M7WMH7_RHILI</name>
<proteinExistence type="predicted"/>
<dbReference type="Gene3D" id="2.130.10.10">
    <property type="entry name" value="YVTN repeat-like/Quinoprotein amine dehydrogenase"/>
    <property type="match status" value="1"/>
</dbReference>
<dbReference type="SUPFAM" id="SSF75011">
    <property type="entry name" value="3-carboxy-cis,cis-mucoante lactonizing enzyme"/>
    <property type="match status" value="1"/>
</dbReference>
<accession>A0A6M7WMH7</accession>
<protein>
    <recommendedName>
        <fullName evidence="3">Lactonase family protein</fullName>
    </recommendedName>
</protein>
<reference evidence="1 2" key="1">
    <citation type="submission" date="2018-10" db="EMBL/GenBank/DDBJ databases">
        <authorList>
            <person name="Perry B.J."/>
            <person name="Sullivan J.T."/>
            <person name="Murphy R.J.T."/>
            <person name="Ramsay J.P."/>
            <person name="Ronson C.W."/>
        </authorList>
    </citation>
    <scope>NUCLEOTIDE SEQUENCE [LARGE SCALE GENOMIC DNA]</scope>
    <source>
        <strain evidence="1 2">R88b</strain>
    </source>
</reference>
<organism evidence="1 2">
    <name type="scientific">Mesorhizobium loti R88b</name>
    <dbReference type="NCBI Taxonomy" id="935548"/>
    <lineage>
        <taxon>Bacteria</taxon>
        <taxon>Pseudomonadati</taxon>
        <taxon>Pseudomonadota</taxon>
        <taxon>Alphaproteobacteria</taxon>
        <taxon>Hyphomicrobiales</taxon>
        <taxon>Phyllobacteriaceae</taxon>
        <taxon>Mesorhizobium</taxon>
    </lineage>
</organism>
<evidence type="ECO:0000313" key="1">
    <source>
        <dbReference type="EMBL" id="QKD01859.1"/>
    </source>
</evidence>
<sequence>MLRQIDFEASDAVQTALASVGRTEDLRFSPDNRLLAIAGYGRRRCLILRIEIKRGPDGARITIPNFIELASESMGEVHGIDFIDDRTFVVANRDGLVVVFGLPPEEPAGQSREIVPLRRIKGGRRCKLRSPGSVTVSHDSWGRVSLLVCNNYTHVVTRHVASRWLGYRTIRNRPLLKHGLDIPDGVALSHDGEWIAVSSHGTRDVKIYRMSASLGPDTEPAGVLQHANYPHGLRFTADDQHILVADAGSPMLHVYDRGTGWDGYHAPRSIAVLDDATFLRGRANPEEGGPKGLDIDRSNSIVAVTCEEKILSFFSLQSIIGRSTSQPQYDLTRP</sequence>
<dbReference type="AlphaFoldDB" id="A0A6M7WMH7"/>
<evidence type="ECO:0008006" key="3">
    <source>
        <dbReference type="Google" id="ProtNLM"/>
    </source>
</evidence>
<dbReference type="EMBL" id="CP033367">
    <property type="protein sequence ID" value="QKD01859.1"/>
    <property type="molecule type" value="Genomic_DNA"/>
</dbReference>
<dbReference type="Proteomes" id="UP000503017">
    <property type="component" value="Chromosome"/>
</dbReference>
<dbReference type="RefSeq" id="WP_051429683.1">
    <property type="nucleotide sequence ID" value="NZ_CP033367.1"/>
</dbReference>